<feature type="region of interest" description="Disordered" evidence="1">
    <location>
        <begin position="1"/>
        <end position="22"/>
    </location>
</feature>
<dbReference type="PANTHER" id="PTHR34802">
    <property type="entry name" value="CHORISMATE SYNTHASE"/>
    <property type="match status" value="1"/>
</dbReference>
<feature type="region of interest" description="Disordered" evidence="1">
    <location>
        <begin position="260"/>
        <end position="334"/>
    </location>
</feature>
<accession>A0A2P2LWP0</accession>
<proteinExistence type="predicted"/>
<protein>
    <submittedName>
        <fullName evidence="2">Uncharacterized protein LOC105642935 isoform X2</fullName>
    </submittedName>
</protein>
<sequence>MSLKIEDQHGPNQPAEGNHGLQKKLKISYTRDFLLSFSELDVCKRLPSGFDKSLLSEFEDTSQDRFRSSGSLSSQGFRHNEYGSSPPSRGDISNYSWASHGRWDSRFSRKSDWDSDSQSDRDSDSGRHCGNQPRRSWQVSEHDGLLGSGSFPRPTGHAVGSSVPKFRAANDHYHLNKSNEPYHPPRPYKAVPHFRRDTNDSYNDETFGSSECTSEDRAEEERKRRASFELMRKEQHKAFEGQQKLNPEKCKNEFDIRLLAEDSGEDNRLLKNESEVRPPVSNNDSDRSSFLSPAPASRPLVPPGFSGTTTGKNIGMKPPNHSRPSELGNEQNGGISHAKVNSTLNRTSNIQEEKQCPEQMDLMEQQLGSPSFHVSVYEKSEKVPSLLSALDVSSKKMTAERFFNSSKLPVASKALENSKVVEPDARDVVGNELAGESGPTSILEKLFGSALTLNGGGSSTLFEHNDAEADVSASSHVVQSSKFAQWFLEEEKQLVDGLSSSRPDDLLSLIVGGEKGGSQHLSANATEKILPNCPSQSFELAERHTSSNIMSTNVETTEQYCSSDKPNVPSVLTCEDLEQSLMSGISESSSSFLPPVQGWSSTVAKAEQQKADIDDLASQHLLSLLSKGSSLNHMALSHNLDVRSPENPQNTEVVSVCTIPNSREVGAENVPHSGKPLTLEALFGTAFMKELQLVGTTASGQKDLVGSARADVSNSHCLSLPVTDDDHISSTVETAFSMPSFGSTDLASHQIHQMRSDTLEKCLLGFDPEEQLDSSQLQSEVGSKLAGSDKSLEVRLPEQDSLIAVSGPLNVLNFMPPRNSTKAELSIQDTPADSTENFSALGSVIRDERPILSAQEGPSFLRGFYSERESHVQHHDLHVQTSSAQLHPRLNHTGPMFHPMDSHLANVNPQMKFVSPGNMIHHDNPYHQYPTNMHRPPFHHHSAGIAGLDLAINNPALQQMHMNGNFPPHQLLHGFPGGAHLPPHTDNQVTGFIQGPGPMQSFPQRPPNFGGFGFPPQGGGTNHPEALRRLIEMELRSSSKQGRTFPAAGHSPGMYGHELGMGFGYR</sequence>
<feature type="compositionally biased region" description="Polar residues" evidence="1">
    <location>
        <begin position="280"/>
        <end position="291"/>
    </location>
</feature>
<organism evidence="2">
    <name type="scientific">Rhizophora mucronata</name>
    <name type="common">Asiatic mangrove</name>
    <dbReference type="NCBI Taxonomy" id="61149"/>
    <lineage>
        <taxon>Eukaryota</taxon>
        <taxon>Viridiplantae</taxon>
        <taxon>Streptophyta</taxon>
        <taxon>Embryophyta</taxon>
        <taxon>Tracheophyta</taxon>
        <taxon>Spermatophyta</taxon>
        <taxon>Magnoliopsida</taxon>
        <taxon>eudicotyledons</taxon>
        <taxon>Gunneridae</taxon>
        <taxon>Pentapetalae</taxon>
        <taxon>rosids</taxon>
        <taxon>fabids</taxon>
        <taxon>Malpighiales</taxon>
        <taxon>Rhizophoraceae</taxon>
        <taxon>Rhizophora</taxon>
    </lineage>
</organism>
<dbReference type="AlphaFoldDB" id="A0A2P2LWP0"/>
<dbReference type="EMBL" id="GGEC01041897">
    <property type="protein sequence ID" value="MBX22381.1"/>
    <property type="molecule type" value="Transcribed_RNA"/>
</dbReference>
<feature type="compositionally biased region" description="Polar residues" evidence="1">
    <location>
        <begin position="68"/>
        <end position="97"/>
    </location>
</feature>
<evidence type="ECO:0000313" key="2">
    <source>
        <dbReference type="EMBL" id="MBX22381.1"/>
    </source>
</evidence>
<feature type="compositionally biased region" description="Polar residues" evidence="1">
    <location>
        <begin position="200"/>
        <end position="212"/>
    </location>
</feature>
<evidence type="ECO:0000256" key="1">
    <source>
        <dbReference type="SAM" id="MobiDB-lite"/>
    </source>
</evidence>
<feature type="compositionally biased region" description="Basic and acidic residues" evidence="1">
    <location>
        <begin position="101"/>
        <end position="127"/>
    </location>
</feature>
<name>A0A2P2LWP0_RHIMU</name>
<dbReference type="PANTHER" id="PTHR34802:SF1">
    <property type="entry name" value="CHORISMATE SYNTHASE"/>
    <property type="match status" value="1"/>
</dbReference>
<reference evidence="2" key="1">
    <citation type="submission" date="2018-02" db="EMBL/GenBank/DDBJ databases">
        <title>Rhizophora mucronata_Transcriptome.</title>
        <authorList>
            <person name="Meera S.P."/>
            <person name="Sreeshan A."/>
            <person name="Augustine A."/>
        </authorList>
    </citation>
    <scope>NUCLEOTIDE SEQUENCE</scope>
    <source>
        <tissue evidence="2">Leaf</tissue>
    </source>
</reference>
<feature type="compositionally biased region" description="Basic and acidic residues" evidence="1">
    <location>
        <begin position="214"/>
        <end position="225"/>
    </location>
</feature>
<feature type="region of interest" description="Disordered" evidence="1">
    <location>
        <begin position="59"/>
        <end position="225"/>
    </location>
</feature>
<feature type="compositionally biased region" description="Basic and acidic residues" evidence="1">
    <location>
        <begin position="260"/>
        <end position="276"/>
    </location>
</feature>